<evidence type="ECO:0000256" key="1">
    <source>
        <dbReference type="SAM" id="Coils"/>
    </source>
</evidence>
<keyword evidence="1" id="KW-0175">Coiled coil</keyword>
<dbReference type="EMBL" id="JARBHA010000013">
    <property type="protein sequence ID" value="KAJ9685863.1"/>
    <property type="molecule type" value="Genomic_DNA"/>
</dbReference>
<evidence type="ECO:0000313" key="3">
    <source>
        <dbReference type="Proteomes" id="UP001168098"/>
    </source>
</evidence>
<protein>
    <submittedName>
        <fullName evidence="2">Uncharacterized protein</fullName>
    </submittedName>
</protein>
<feature type="coiled-coil region" evidence="1">
    <location>
        <begin position="134"/>
        <end position="203"/>
    </location>
</feature>
<accession>A0AA38ZBC2</accession>
<keyword evidence="3" id="KW-1185">Reference proteome</keyword>
<reference evidence="2 3" key="1">
    <citation type="journal article" date="2023" name="BMC Biotechnol.">
        <title>Vitis rotundifolia cv Carlos genome sequencing.</title>
        <authorList>
            <person name="Huff M."/>
            <person name="Hulse-Kemp A."/>
            <person name="Scheffler B."/>
            <person name="Youngblood R."/>
            <person name="Simpson S."/>
            <person name="Babiker E."/>
            <person name="Staton M."/>
        </authorList>
    </citation>
    <scope>NUCLEOTIDE SEQUENCE [LARGE SCALE GENOMIC DNA]</scope>
    <source>
        <tissue evidence="2">Leaf</tissue>
    </source>
</reference>
<gene>
    <name evidence="2" type="ORF">PVL29_017794</name>
</gene>
<organism evidence="2 3">
    <name type="scientific">Vitis rotundifolia</name>
    <name type="common">Muscadine grape</name>
    <dbReference type="NCBI Taxonomy" id="103349"/>
    <lineage>
        <taxon>Eukaryota</taxon>
        <taxon>Viridiplantae</taxon>
        <taxon>Streptophyta</taxon>
        <taxon>Embryophyta</taxon>
        <taxon>Tracheophyta</taxon>
        <taxon>Spermatophyta</taxon>
        <taxon>Magnoliopsida</taxon>
        <taxon>eudicotyledons</taxon>
        <taxon>Gunneridae</taxon>
        <taxon>Pentapetalae</taxon>
        <taxon>rosids</taxon>
        <taxon>Vitales</taxon>
        <taxon>Vitaceae</taxon>
        <taxon>Viteae</taxon>
        <taxon>Vitis</taxon>
    </lineage>
</organism>
<sequence length="203" mass="22862">MASNLRASFKERQRKHLSEALPTLPLPAKKTRLKVSREELVVEAPAAQVPPSDVVRPGQELIASPLMSSFLSPAVILLSCPTTLALLAWSTPLVFLRSLHFGVLIRCKSTLSRRRRKCSLLKQLEVAESMQAFLTLQINNSEELRAQLVRVERELAVVWKAAKVEVRQMGEEKEAVEAKCKDVEQERDQLKKELEELRVASEA</sequence>
<dbReference type="Proteomes" id="UP001168098">
    <property type="component" value="Unassembled WGS sequence"/>
</dbReference>
<evidence type="ECO:0000313" key="2">
    <source>
        <dbReference type="EMBL" id="KAJ9685863.1"/>
    </source>
</evidence>
<proteinExistence type="predicted"/>
<comment type="caution">
    <text evidence="2">The sequence shown here is derived from an EMBL/GenBank/DDBJ whole genome shotgun (WGS) entry which is preliminary data.</text>
</comment>
<name>A0AA38ZBC2_VITRO</name>
<dbReference type="AlphaFoldDB" id="A0AA38ZBC2"/>